<dbReference type="Gene3D" id="3.40.50.720">
    <property type="entry name" value="NAD(P)-binding Rossmann-like Domain"/>
    <property type="match status" value="1"/>
</dbReference>
<proteinExistence type="inferred from homology"/>
<dbReference type="GO" id="GO:0005737">
    <property type="term" value="C:cytoplasm"/>
    <property type="evidence" value="ECO:0007669"/>
    <property type="project" value="TreeGrafter"/>
</dbReference>
<comment type="similarity">
    <text evidence="1 2">Belongs to the short-chain dehydrogenases/reductases (SDR) family.</text>
</comment>
<dbReference type="PRINTS" id="PR00081">
    <property type="entry name" value="GDHRDH"/>
</dbReference>
<evidence type="ECO:0000256" key="1">
    <source>
        <dbReference type="ARBA" id="ARBA00006484"/>
    </source>
</evidence>
<dbReference type="HOGENOM" id="CLU_010194_9_1_1"/>
<dbReference type="OMA" id="GWENNPG"/>
<organism evidence="3 4">
    <name type="scientific">Glarea lozoyensis (strain ATCC 20868 / MF5171)</name>
    <dbReference type="NCBI Taxonomy" id="1116229"/>
    <lineage>
        <taxon>Eukaryota</taxon>
        <taxon>Fungi</taxon>
        <taxon>Dikarya</taxon>
        <taxon>Ascomycota</taxon>
        <taxon>Pezizomycotina</taxon>
        <taxon>Leotiomycetes</taxon>
        <taxon>Helotiales</taxon>
        <taxon>Helotiaceae</taxon>
        <taxon>Glarea</taxon>
    </lineage>
</organism>
<keyword evidence="4" id="KW-1185">Reference proteome</keyword>
<reference evidence="3 4" key="1">
    <citation type="journal article" date="2013" name="BMC Genomics">
        <title>Genomics-driven discovery of the pneumocandin biosynthetic gene cluster in the fungus Glarea lozoyensis.</title>
        <authorList>
            <person name="Chen L."/>
            <person name="Yue Q."/>
            <person name="Zhang X."/>
            <person name="Xiang M."/>
            <person name="Wang C."/>
            <person name="Li S."/>
            <person name="Che Y."/>
            <person name="Ortiz-Lopez F.J."/>
            <person name="Bills G.F."/>
            <person name="Liu X."/>
            <person name="An Z."/>
        </authorList>
    </citation>
    <scope>NUCLEOTIDE SEQUENCE [LARGE SCALE GENOMIC DNA]</scope>
    <source>
        <strain evidence="4">ATCC 20868 / MF5171</strain>
    </source>
</reference>
<dbReference type="SUPFAM" id="SSF51735">
    <property type="entry name" value="NAD(P)-binding Rossmann-fold domains"/>
    <property type="match status" value="1"/>
</dbReference>
<dbReference type="GO" id="GO:0016491">
    <property type="term" value="F:oxidoreductase activity"/>
    <property type="evidence" value="ECO:0007669"/>
    <property type="project" value="TreeGrafter"/>
</dbReference>
<accession>S3DIC1</accession>
<dbReference type="GeneID" id="19468110"/>
<name>S3DIC1_GLAL2</name>
<dbReference type="CDD" id="cd05325">
    <property type="entry name" value="carb_red_sniffer_like_SDR_c"/>
    <property type="match status" value="1"/>
</dbReference>
<dbReference type="Pfam" id="PF00106">
    <property type="entry name" value="adh_short"/>
    <property type="match status" value="1"/>
</dbReference>
<dbReference type="EMBL" id="KE145352">
    <property type="protein sequence ID" value="EPE36899.1"/>
    <property type="molecule type" value="Genomic_DNA"/>
</dbReference>
<sequence length="253" mass="26749">MTSYLITGCSRGLGLSMVETLASMPKSEVGTIFATSRSESAALKDLASKHNDRVVTVLLDVLSLDSINAAVTTVEGKLNGKGLDVLINNAGIMGTAPGGAPAMKDLESHFEMNVLAPHRITVAFLPLLKAGNLKKIANITTTLGSITQVRKYTWGSSPAYKVTKAALNMLTAQYAIDLESEGFTVFCVSPGWLKTDLGGVEYADLSVEVGAKATLDKIIGATAKDNGGFLNILVKGWEKTDGPNQYDGLNPPW</sequence>
<evidence type="ECO:0000313" key="3">
    <source>
        <dbReference type="EMBL" id="EPE36899.1"/>
    </source>
</evidence>
<dbReference type="InterPro" id="IPR051468">
    <property type="entry name" value="Fungal_SecMetab_SDRs"/>
</dbReference>
<dbReference type="PANTHER" id="PTHR43544:SF36">
    <property type="entry name" value="CHAIN OXIDOREDUCTASE (CSGA), PUTATIVE (AFU_ORTHOLOGUE AFUA_4G00910)-RELATED"/>
    <property type="match status" value="1"/>
</dbReference>
<dbReference type="Proteomes" id="UP000016922">
    <property type="component" value="Unassembled WGS sequence"/>
</dbReference>
<dbReference type="PANTHER" id="PTHR43544">
    <property type="entry name" value="SHORT-CHAIN DEHYDROGENASE/REDUCTASE"/>
    <property type="match status" value="1"/>
</dbReference>
<evidence type="ECO:0000256" key="2">
    <source>
        <dbReference type="RuleBase" id="RU000363"/>
    </source>
</evidence>
<dbReference type="InterPro" id="IPR036291">
    <property type="entry name" value="NAD(P)-bd_dom_sf"/>
</dbReference>
<dbReference type="RefSeq" id="XP_008076214.1">
    <property type="nucleotide sequence ID" value="XM_008078023.1"/>
</dbReference>
<protein>
    <submittedName>
        <fullName evidence="3">NAD(P)-binding Rossmann-fold containing protein</fullName>
    </submittedName>
</protein>
<dbReference type="KEGG" id="glz:GLAREA_09062"/>
<gene>
    <name evidence="3" type="ORF">GLAREA_09062</name>
</gene>
<dbReference type="OrthoDB" id="5296at2759"/>
<evidence type="ECO:0000313" key="4">
    <source>
        <dbReference type="Proteomes" id="UP000016922"/>
    </source>
</evidence>
<dbReference type="AlphaFoldDB" id="S3DIC1"/>
<dbReference type="InterPro" id="IPR002347">
    <property type="entry name" value="SDR_fam"/>
</dbReference>
<dbReference type="eggNOG" id="KOG1611">
    <property type="taxonomic scope" value="Eukaryota"/>
</dbReference>
<dbReference type="PRINTS" id="PR00080">
    <property type="entry name" value="SDRFAMILY"/>
</dbReference>